<comment type="caution">
    <text evidence="2">The sequence shown here is derived from an EMBL/GenBank/DDBJ whole genome shotgun (WGS) entry which is preliminary data.</text>
</comment>
<dbReference type="InterPro" id="IPR036412">
    <property type="entry name" value="HAD-like_sf"/>
</dbReference>
<evidence type="ECO:0008006" key="4">
    <source>
        <dbReference type="Google" id="ProtNLM"/>
    </source>
</evidence>
<dbReference type="FunFam" id="1.10.150.240:FF:000001">
    <property type="entry name" value="Haloacid dehalogenase-like hydrolase domain"/>
    <property type="match status" value="1"/>
</dbReference>
<evidence type="ECO:0000256" key="1">
    <source>
        <dbReference type="SAM" id="MobiDB-lite"/>
    </source>
</evidence>
<dbReference type="NCBIfam" id="TIGR01509">
    <property type="entry name" value="HAD-SF-IA-v3"/>
    <property type="match status" value="1"/>
</dbReference>
<dbReference type="Gene3D" id="1.10.150.240">
    <property type="entry name" value="Putative phosphatase, domain 2"/>
    <property type="match status" value="1"/>
</dbReference>
<dbReference type="InterPro" id="IPR023214">
    <property type="entry name" value="HAD_sf"/>
</dbReference>
<reference evidence="2 3" key="1">
    <citation type="submission" date="2017-03" db="EMBL/GenBank/DDBJ databases">
        <title>Genomes of endolithic fungi from Antarctica.</title>
        <authorList>
            <person name="Coleine C."/>
            <person name="Masonjones S."/>
            <person name="Stajich J.E."/>
        </authorList>
    </citation>
    <scope>NUCLEOTIDE SEQUENCE [LARGE SCALE GENOMIC DNA]</scope>
    <source>
        <strain evidence="2 3">CCFEE 5311</strain>
    </source>
</reference>
<organism evidence="2 3">
    <name type="scientific">Friedmanniomyces endolithicus</name>
    <dbReference type="NCBI Taxonomy" id="329885"/>
    <lineage>
        <taxon>Eukaryota</taxon>
        <taxon>Fungi</taxon>
        <taxon>Dikarya</taxon>
        <taxon>Ascomycota</taxon>
        <taxon>Pezizomycotina</taxon>
        <taxon>Dothideomycetes</taxon>
        <taxon>Dothideomycetidae</taxon>
        <taxon>Mycosphaerellales</taxon>
        <taxon>Teratosphaeriaceae</taxon>
        <taxon>Friedmanniomyces</taxon>
    </lineage>
</organism>
<accession>A0A4U0USK0</accession>
<evidence type="ECO:0000313" key="3">
    <source>
        <dbReference type="Proteomes" id="UP000310066"/>
    </source>
</evidence>
<dbReference type="AlphaFoldDB" id="A0A4U0USK0"/>
<dbReference type="SUPFAM" id="SSF56784">
    <property type="entry name" value="HAD-like"/>
    <property type="match status" value="1"/>
</dbReference>
<dbReference type="Gene3D" id="3.40.50.1000">
    <property type="entry name" value="HAD superfamily/HAD-like"/>
    <property type="match status" value="1"/>
</dbReference>
<sequence>MLVYDILLPVRTSETANKVSSTPPKHPTRTIPFLHPDPPMHKSEHHHQRQTTSPPPNTTIYTTSDYPPTMASSPPKLTPATTHQHPPPPRPIRACLFDMDGLLLDSEDKYTTCTNAILARYNRPPLPWHIKAQLQGRPGPQAGAIFESWAQLPVSREVYMKEVSEMQRELFPSCKALPGVEGLLRGLEGRGVRLALATSSHSGNFALKTGHLGKLFGCFREEHRVLGDDGRIPAGRGKPAPDIYLVALETINARVRREGGREVEAGEALVFEDSVPGVEAGRRAGCQVVWCPHPELLELMRGKEKLILAGRTGQYEEKEEVEKGEVGEGKGRRKDAPGEIGDGWGRLLRTLEDFPYEDYGLGA</sequence>
<dbReference type="STRING" id="329885.A0A4U0USK0"/>
<dbReference type="PANTHER" id="PTHR18901:SF38">
    <property type="entry name" value="PSEUDOURIDINE-5'-PHOSPHATASE"/>
    <property type="match status" value="1"/>
</dbReference>
<dbReference type="Proteomes" id="UP000310066">
    <property type="component" value="Unassembled WGS sequence"/>
</dbReference>
<protein>
    <recommendedName>
        <fullName evidence="4">HAD-like protein</fullName>
    </recommendedName>
</protein>
<dbReference type="InterPro" id="IPR023198">
    <property type="entry name" value="PGP-like_dom2"/>
</dbReference>
<dbReference type="PANTHER" id="PTHR18901">
    <property type="entry name" value="2-DEOXYGLUCOSE-6-PHOSPHATE PHOSPHATASE 2"/>
    <property type="match status" value="1"/>
</dbReference>
<dbReference type="GO" id="GO:0016791">
    <property type="term" value="F:phosphatase activity"/>
    <property type="evidence" value="ECO:0007669"/>
    <property type="project" value="TreeGrafter"/>
</dbReference>
<proteinExistence type="predicted"/>
<dbReference type="SFLD" id="SFLDS00003">
    <property type="entry name" value="Haloacid_Dehalogenase"/>
    <property type="match status" value="1"/>
</dbReference>
<dbReference type="SFLD" id="SFLDG01129">
    <property type="entry name" value="C1.5:_HAD__Beta-PGM__Phosphata"/>
    <property type="match status" value="1"/>
</dbReference>
<dbReference type="EMBL" id="NAJP01000043">
    <property type="protein sequence ID" value="TKA38753.1"/>
    <property type="molecule type" value="Genomic_DNA"/>
</dbReference>
<feature type="region of interest" description="Disordered" evidence="1">
    <location>
        <begin position="15"/>
        <end position="91"/>
    </location>
</feature>
<evidence type="ECO:0000313" key="2">
    <source>
        <dbReference type="EMBL" id="TKA38753.1"/>
    </source>
</evidence>
<gene>
    <name evidence="2" type="ORF">B0A54_08717</name>
</gene>
<dbReference type="OrthoDB" id="40579at2759"/>
<dbReference type="InterPro" id="IPR006439">
    <property type="entry name" value="HAD-SF_hydro_IA"/>
</dbReference>
<dbReference type="Pfam" id="PF00702">
    <property type="entry name" value="Hydrolase"/>
    <property type="match status" value="1"/>
</dbReference>
<name>A0A4U0USK0_9PEZI</name>
<feature type="region of interest" description="Disordered" evidence="1">
    <location>
        <begin position="317"/>
        <end position="339"/>
    </location>
</feature>
<feature type="compositionally biased region" description="Basic and acidic residues" evidence="1">
    <location>
        <begin position="317"/>
        <end position="337"/>
    </location>
</feature>
<feature type="compositionally biased region" description="Polar residues" evidence="1">
    <location>
        <begin position="58"/>
        <end position="72"/>
    </location>
</feature>